<dbReference type="OrthoDB" id="5141135at2"/>
<sequence length="207" mass="21415">MVGNTTTLRVILAFVVGGICGVLGASLLEADLANNLFTYVSVGFIEELVKGIVLIVIGWRVIPKSASQGALLGAAVGAGFAAFESAGYAFNAVITTQGLDLITLLQTEALRAILTPVGHVLWTAILGAVLFGAARGRTHFRFRFSIFYAYVAVALLHGLWDSMSGIGAIVALLLTGTTIADMRFGFIPAGSEQAAASLATVPAAEGE</sequence>
<dbReference type="Pfam" id="PF13367">
    <property type="entry name" value="PrsW-protease"/>
    <property type="match status" value="1"/>
</dbReference>
<organism evidence="1 2">
    <name type="scientific">Arthrobacter psychrochitiniphilus</name>
    <dbReference type="NCBI Taxonomy" id="291045"/>
    <lineage>
        <taxon>Bacteria</taxon>
        <taxon>Bacillati</taxon>
        <taxon>Actinomycetota</taxon>
        <taxon>Actinomycetes</taxon>
        <taxon>Micrococcales</taxon>
        <taxon>Micrococcaceae</taxon>
        <taxon>Arthrobacter</taxon>
    </lineage>
</organism>
<keyword evidence="2" id="KW-1185">Reference proteome</keyword>
<dbReference type="InterPro" id="IPR026898">
    <property type="entry name" value="PrsW"/>
</dbReference>
<reference evidence="1 2" key="1">
    <citation type="submission" date="2018-05" db="EMBL/GenBank/DDBJ databases">
        <title>Genetic diversity of glacier-inhabiting Cryobacterium bacteria in China and description of Cryobacterium mengkeensis sp. nov. and Arthrobacter glacialis sp. nov.</title>
        <authorList>
            <person name="Liu Q."/>
            <person name="Xin Y.-H."/>
        </authorList>
    </citation>
    <scope>NUCLEOTIDE SEQUENCE [LARGE SCALE GENOMIC DNA]</scope>
    <source>
        <strain evidence="1 2">GP3</strain>
    </source>
</reference>
<comment type="caution">
    <text evidence="1">The sequence shown here is derived from an EMBL/GenBank/DDBJ whole genome shotgun (WGS) entry which is preliminary data.</text>
</comment>
<dbReference type="PANTHER" id="PTHR36844:SF1">
    <property type="entry name" value="PROTEASE PRSW"/>
    <property type="match status" value="1"/>
</dbReference>
<dbReference type="Proteomes" id="UP000246303">
    <property type="component" value="Unassembled WGS sequence"/>
</dbReference>
<proteinExistence type="predicted"/>
<evidence type="ECO:0000313" key="2">
    <source>
        <dbReference type="Proteomes" id="UP000246303"/>
    </source>
</evidence>
<accession>A0A2V3DRX2</accession>
<name>A0A2V3DRX2_9MICC</name>
<dbReference type="AlphaFoldDB" id="A0A2V3DRX2"/>
<dbReference type="RefSeq" id="WP_110105803.1">
    <property type="nucleotide sequence ID" value="NZ_JACBZZ010000001.1"/>
</dbReference>
<dbReference type="EMBL" id="QHLZ01000004">
    <property type="protein sequence ID" value="PXA65937.1"/>
    <property type="molecule type" value="Genomic_DNA"/>
</dbReference>
<dbReference type="PANTHER" id="PTHR36844">
    <property type="entry name" value="PROTEASE PRSW"/>
    <property type="match status" value="1"/>
</dbReference>
<evidence type="ECO:0008006" key="3">
    <source>
        <dbReference type="Google" id="ProtNLM"/>
    </source>
</evidence>
<protein>
    <recommendedName>
        <fullName evidence="3">PrsW family intramembrane metalloprotease</fullName>
    </recommendedName>
</protein>
<dbReference type="GO" id="GO:0008233">
    <property type="term" value="F:peptidase activity"/>
    <property type="evidence" value="ECO:0007669"/>
    <property type="project" value="InterPro"/>
</dbReference>
<evidence type="ECO:0000313" key="1">
    <source>
        <dbReference type="EMBL" id="PXA65937.1"/>
    </source>
</evidence>
<gene>
    <name evidence="1" type="ORF">CVS29_07955</name>
</gene>